<accession>A0A3M0G3H2</accession>
<dbReference type="EMBL" id="REFW01000003">
    <property type="protein sequence ID" value="RMB58707.1"/>
    <property type="molecule type" value="Genomic_DNA"/>
</dbReference>
<gene>
    <name evidence="3" type="ORF">EAX62_11235</name>
    <name evidence="2" type="ORF">EAX62_16480</name>
</gene>
<comment type="caution">
    <text evidence="3">The sequence shown here is derived from an EMBL/GenBank/DDBJ whole genome shotgun (WGS) entry which is preliminary data.</text>
</comment>
<dbReference type="Proteomes" id="UP000275256">
    <property type="component" value="Unassembled WGS sequence"/>
</dbReference>
<protein>
    <submittedName>
        <fullName evidence="3">Uncharacterized protein</fullName>
    </submittedName>
</protein>
<evidence type="ECO:0000313" key="4">
    <source>
        <dbReference type="Proteomes" id="UP000275256"/>
    </source>
</evidence>
<organism evidence="3 4">
    <name type="scientific">Tessaracoccus antarcticus</name>
    <dbReference type="NCBI Taxonomy" id="2479848"/>
    <lineage>
        <taxon>Bacteria</taxon>
        <taxon>Bacillati</taxon>
        <taxon>Actinomycetota</taxon>
        <taxon>Actinomycetes</taxon>
        <taxon>Propionibacteriales</taxon>
        <taxon>Propionibacteriaceae</taxon>
        <taxon>Tessaracoccus</taxon>
    </lineage>
</organism>
<dbReference type="EMBL" id="REFW01000010">
    <property type="protein sequence ID" value="RMB56872.1"/>
    <property type="molecule type" value="Genomic_DNA"/>
</dbReference>
<dbReference type="AlphaFoldDB" id="A0A3M0G3H2"/>
<feature type="region of interest" description="Disordered" evidence="1">
    <location>
        <begin position="35"/>
        <end position="88"/>
    </location>
</feature>
<keyword evidence="4" id="KW-1185">Reference proteome</keyword>
<sequence length="88" mass="9541">MEATGWMTWLKVAHHFHTYSLNNQILIAIQNPSATQVAGSGPGKQLVTRSAKAKKESASWPPSPHPATLLMGSPYSMPKAHNSEESSE</sequence>
<evidence type="ECO:0000313" key="2">
    <source>
        <dbReference type="EMBL" id="RMB56872.1"/>
    </source>
</evidence>
<evidence type="ECO:0000256" key="1">
    <source>
        <dbReference type="SAM" id="MobiDB-lite"/>
    </source>
</evidence>
<evidence type="ECO:0000313" key="3">
    <source>
        <dbReference type="EMBL" id="RMB58707.1"/>
    </source>
</evidence>
<name>A0A3M0G3H2_9ACTN</name>
<proteinExistence type="predicted"/>
<reference evidence="3 4" key="1">
    <citation type="submission" date="2018-10" db="EMBL/GenBank/DDBJ databases">
        <title>Tessaracoccus antarcticuss sp. nov., isolated from sediment.</title>
        <authorList>
            <person name="Zhou L.Y."/>
            <person name="Du Z.J."/>
        </authorList>
    </citation>
    <scope>NUCLEOTIDE SEQUENCE [LARGE SCALE GENOMIC DNA]</scope>
    <source>
        <strain evidence="3 4">JDX10</strain>
    </source>
</reference>